<evidence type="ECO:0000259" key="8">
    <source>
        <dbReference type="Pfam" id="PF12340"/>
    </source>
</evidence>
<dbReference type="Pfam" id="PF20255">
    <property type="entry name" value="DUF6606"/>
    <property type="match status" value="1"/>
</dbReference>
<accession>A0A0C3DFX4</accession>
<dbReference type="Pfam" id="PF12340">
    <property type="entry name" value="DUF3638"/>
    <property type="match status" value="1"/>
</dbReference>
<dbReference type="InterPro" id="IPR022105">
    <property type="entry name" value="DUF3645"/>
</dbReference>
<name>A0A0C3DFX4_9AGAM</name>
<evidence type="ECO:0000256" key="7">
    <source>
        <dbReference type="SAM" id="MobiDB-lite"/>
    </source>
</evidence>
<dbReference type="EMBL" id="KN822137">
    <property type="protein sequence ID" value="KIM55274.1"/>
    <property type="molecule type" value="Genomic_DNA"/>
</dbReference>
<reference evidence="12" key="2">
    <citation type="submission" date="2015-01" db="EMBL/GenBank/DDBJ databases">
        <title>Evolutionary Origins and Diversification of the Mycorrhizal Mutualists.</title>
        <authorList>
            <consortium name="DOE Joint Genome Institute"/>
            <consortium name="Mycorrhizal Genomics Consortium"/>
            <person name="Kohler A."/>
            <person name="Kuo A."/>
            <person name="Nagy L.G."/>
            <person name="Floudas D."/>
            <person name="Copeland A."/>
            <person name="Barry K.W."/>
            <person name="Cichocki N."/>
            <person name="Veneault-Fourrey C."/>
            <person name="LaButti K."/>
            <person name="Lindquist E.A."/>
            <person name="Lipzen A."/>
            <person name="Lundell T."/>
            <person name="Morin E."/>
            <person name="Murat C."/>
            <person name="Riley R."/>
            <person name="Ohm R."/>
            <person name="Sun H."/>
            <person name="Tunlid A."/>
            <person name="Henrissat B."/>
            <person name="Grigoriev I.V."/>
            <person name="Hibbett D.S."/>
            <person name="Martin F."/>
        </authorList>
    </citation>
    <scope>NUCLEOTIDE SEQUENCE [LARGE SCALE GENOMIC DNA]</scope>
    <source>
        <strain evidence="12">Foug A</strain>
    </source>
</reference>
<evidence type="ECO:0000256" key="4">
    <source>
        <dbReference type="ARBA" id="ARBA00022786"/>
    </source>
</evidence>
<feature type="region of interest" description="Disordered" evidence="7">
    <location>
        <begin position="599"/>
        <end position="619"/>
    </location>
</feature>
<evidence type="ECO:0000259" key="10">
    <source>
        <dbReference type="Pfam" id="PF20255"/>
    </source>
</evidence>
<dbReference type="InParanoid" id="A0A0C3DFX4"/>
<dbReference type="GO" id="GO:0004843">
    <property type="term" value="F:cysteine-type deubiquitinase activity"/>
    <property type="evidence" value="ECO:0007669"/>
    <property type="project" value="UniProtKB-EC"/>
</dbReference>
<dbReference type="EC" id="3.4.19.12" evidence="2"/>
<keyword evidence="12" id="KW-1185">Reference proteome</keyword>
<dbReference type="HOGENOM" id="CLU_000211_1_0_1"/>
<dbReference type="OrthoDB" id="3182339at2759"/>
<feature type="compositionally biased region" description="Polar residues" evidence="7">
    <location>
        <begin position="599"/>
        <end position="614"/>
    </location>
</feature>
<proteinExistence type="predicted"/>
<dbReference type="PANTHER" id="PTHR13367:SF34">
    <property type="match status" value="1"/>
</dbReference>
<dbReference type="Pfam" id="PF12359">
    <property type="entry name" value="DUF3645"/>
    <property type="match status" value="1"/>
</dbReference>
<dbReference type="PANTHER" id="PTHR13367">
    <property type="entry name" value="UBIQUITIN THIOESTERASE"/>
    <property type="match status" value="1"/>
</dbReference>
<sequence length="2300" mass="261285">MVNSSPSADSDVAEDKTLQYKITHVFCPLQLPDGDDHSLSNDRALSEVAYASAYAYAEHVSDSEKPQWQHIAKMLHNLNDTMNFEALDESLVISQLLSMGNILADVLSYFVRAQNAAVIFRKYADETLAESFEVSSCVEAVMGTRGKLVCSYPGPAIAVPNEVFEDSLFVSELAHFLCRMNEDNLGAAPTTRKAGTTVVEERDTVHPRYITELLTGILRGVGRPADIQRITKRIGDDVVWNNSRLPWRRSSLWLIIRVAIQTTLKRNALGRNIYKSFMLFFMNELAQKALLHDMSNDVLQWIVAKISRRLKKLGKSAAEWLSIAVLETCTSIRTLLDERWKQVQAMDAVSPLWDPSALDISADTQLSLLHSGHYISNVLSSTHSSPPLPTFIPEIRARGTLDDFLTVDGAFFQAAYKHEPHLTLYDVERDVSLGIDKWVVGISTSDIDSASERLELLAKGYSAAALQTYNFNPEDVSRMFLTVIELWIALDKLVTRQISMLSDYSPEVPTSLLECLLLRHPENIQRCRLASRYIRSRHAAAKDGWSVFSDRADGNGFAVRYYNKSSSLQTLKSRILKDARATRAMKLEQLQTSNALHAQLQEQAARSTHDSGSNGKHAEKRCGKCKLEKRIKEMSIEVHEWPLPMDSCRAAIVVFELNCPVAFNMWRSATFHLLVDLCSSPRETTKPHTVLEKYSDLCPYYTKHPRSRVTLASDTKPYTKSHYRKTRIPNTEQKVCLNSGLNFYYFDTNNSIRSTDAFGSLDISSLCSYHLDHGPYQNLQKYLQGTTHTSNDVICSKIDCDKDLSMHEFIAFGHLRSGASLQWLNILREIRANSLNFRRDEVHMLLAQAAGQVGPCLSDGEMVWHRELECSSFCSSLLTELESLVAAVSGNWLEGMTMNTVTLLVSRLLARSLTVEDGTDIAYQSHQLLRTVRAETFSWVVELMSKLESTANENEKLDLQSRLRDTAAICRSTFHTGGVIDTTQLPMTSGDLEILLSCAIIIQDNTPAKLDTLSEMSRLLLERDYHLSWKLWPEINDIIEKGSKGIDLAVKRVWPTYRQGSHWHRYGSASCSWFTSTTLKGAGRESQKLHLDILNGSLLVDGKAVGRLPNTIQQNSHFKTIFPNLILDVMPSDMTGMEYGTRALISRHRVYFRMAGDELIIRARQHQCDDILELIPSSKLEFDLPTVLVKNHAHWLNLTTRSIEVRPLAEIWQSSPENWHIQFEPGRHSMKKGHTNLLDIRSPTWKMISSRLEPLEIPRNLVITLTSGGDASEVNVELPRYGLTFFINSLGELESRNLRDMVYDDTQFMGTMVGLVNRLVLRPKLNTADEQRCVLIPEGDVSFSRLGHHVRVSVDIHKSRHRRMSYQTYRIDTDLGCLTGNQQKQLGQDKDVAAELLRTQQWLHSHARDILDECDEILHVRNQLVYTIDSQRPLQGFPERWTNAQQVLGLVKSLAASIQFSFPQGVEVEPRPHGAFPHFRILHHDAGKELISRIAWDIMDGLLPNYSFSQASQHVRVAIFDFLTLIDVAPSEVRTVQNYTRGTRTWTGLLHLRGLLACGILLFTLKERRWRVDFGLAPWRTMLAVPYRAKDVPAPRAEFGQPDVAVALTCLSYYYEGLTRDQLVVCFERLLQQGDPMQEYEAWVRELPLVPDALRHISGINTESSEQWRDLLVPMFSYNKATIDFYLSQVVFPREAQEFSFKLSCSSWDLAEEMTHVVTGFSGTNDGRYLLPTSVTQRDPDHQQGTNARVLAYLLQPENGAYMKTSLMNGERRTARELLQLVVDQKPEIRAILDVGAHVLELRNSELAAAWLEAKPDALAAIYFNEDDELTVLTRKGTTQLLLESSFAHRLDECVVYLDDAHTRGTDIRFPDGFRAAVTLGPKVTKDRLTQGCMRMRKLGNGHSVMFFAPLDVDRSIRTIASKSELEVIQTMDILQWAMAETCAEIESRASLWAQQGMDHALRYDSWSNFCNRDISLNELTRAWRQPDAKTLEELYSPASPRDLGTISIPDIRQRCMELGVFSLLDQNLDEEQEREVVHEVEREYQVERPPKATPVLHQVSWGIREFIQGTFVSLPPSFRAFTSSVVCNIHPEDVPVWSQSLFVTSDFCQVVDSGNTGEYLRPVNWVLSRSSPSTPTIVILSPFEVNELLPEIRRSKHVHLHIYTPRVHKGLRSCDDLLLYSIPAVPPNWAAPTSLVDQLNLFSGQLYLRDYETYIRVCRFLCVYANDLDDKGYFEVQNDGFIEPTHRPLGARRNCSFQRSPLLFLRKLIECRRMGMRFTLTHMGKILDGHLLREEDFVN</sequence>
<keyword evidence="5" id="KW-0378">Hydrolase</keyword>
<dbReference type="GO" id="GO:0006508">
    <property type="term" value="P:proteolysis"/>
    <property type="evidence" value="ECO:0007669"/>
    <property type="project" value="UniProtKB-KW"/>
</dbReference>
<feature type="domain" description="DUF3638" evidence="8">
    <location>
        <begin position="1384"/>
        <end position="1458"/>
    </location>
</feature>
<keyword evidence="4" id="KW-0833">Ubl conjugation pathway</keyword>
<evidence type="ECO:0000313" key="11">
    <source>
        <dbReference type="EMBL" id="KIM55274.1"/>
    </source>
</evidence>
<feature type="domain" description="DUF6606" evidence="10">
    <location>
        <begin position="22"/>
        <end position="286"/>
    </location>
</feature>
<evidence type="ECO:0000256" key="1">
    <source>
        <dbReference type="ARBA" id="ARBA00000707"/>
    </source>
</evidence>
<dbReference type="InterPro" id="IPR051346">
    <property type="entry name" value="OTU_Deubiquitinase"/>
</dbReference>
<organism evidence="11 12">
    <name type="scientific">Scleroderma citrinum Foug A</name>
    <dbReference type="NCBI Taxonomy" id="1036808"/>
    <lineage>
        <taxon>Eukaryota</taxon>
        <taxon>Fungi</taxon>
        <taxon>Dikarya</taxon>
        <taxon>Basidiomycota</taxon>
        <taxon>Agaricomycotina</taxon>
        <taxon>Agaricomycetes</taxon>
        <taxon>Agaricomycetidae</taxon>
        <taxon>Boletales</taxon>
        <taxon>Sclerodermatineae</taxon>
        <taxon>Sclerodermataceae</taxon>
        <taxon>Scleroderma</taxon>
    </lineage>
</organism>
<keyword evidence="3" id="KW-0645">Protease</keyword>
<dbReference type="InterPro" id="IPR022099">
    <property type="entry name" value="DUF3638"/>
</dbReference>
<evidence type="ECO:0000256" key="6">
    <source>
        <dbReference type="ARBA" id="ARBA00022807"/>
    </source>
</evidence>
<comment type="catalytic activity">
    <reaction evidence="1">
        <text>Thiol-dependent hydrolysis of ester, thioester, amide, peptide and isopeptide bonds formed by the C-terminal Gly of ubiquitin (a 76-residue protein attached to proteins as an intracellular targeting signal).</text>
        <dbReference type="EC" id="3.4.19.12"/>
    </reaction>
</comment>
<dbReference type="Proteomes" id="UP000053989">
    <property type="component" value="Unassembled WGS sequence"/>
</dbReference>
<gene>
    <name evidence="11" type="ORF">SCLCIDRAFT_30440</name>
</gene>
<evidence type="ECO:0000259" key="9">
    <source>
        <dbReference type="Pfam" id="PF12359"/>
    </source>
</evidence>
<reference evidence="11 12" key="1">
    <citation type="submission" date="2014-04" db="EMBL/GenBank/DDBJ databases">
        <authorList>
            <consortium name="DOE Joint Genome Institute"/>
            <person name="Kuo A."/>
            <person name="Kohler A."/>
            <person name="Nagy L.G."/>
            <person name="Floudas D."/>
            <person name="Copeland A."/>
            <person name="Barry K.W."/>
            <person name="Cichocki N."/>
            <person name="Veneault-Fourrey C."/>
            <person name="LaButti K."/>
            <person name="Lindquist E.A."/>
            <person name="Lipzen A."/>
            <person name="Lundell T."/>
            <person name="Morin E."/>
            <person name="Murat C."/>
            <person name="Sun H."/>
            <person name="Tunlid A."/>
            <person name="Henrissat B."/>
            <person name="Grigoriev I.V."/>
            <person name="Hibbett D.S."/>
            <person name="Martin F."/>
            <person name="Nordberg H.P."/>
            <person name="Cantor M.N."/>
            <person name="Hua S.X."/>
        </authorList>
    </citation>
    <scope>NUCLEOTIDE SEQUENCE [LARGE SCALE GENOMIC DNA]</scope>
    <source>
        <strain evidence="11 12">Foug A</strain>
    </source>
</reference>
<evidence type="ECO:0000256" key="3">
    <source>
        <dbReference type="ARBA" id="ARBA00022670"/>
    </source>
</evidence>
<evidence type="ECO:0000313" key="12">
    <source>
        <dbReference type="Proteomes" id="UP000053989"/>
    </source>
</evidence>
<keyword evidence="6" id="KW-0788">Thiol protease</keyword>
<protein>
    <recommendedName>
        <fullName evidence="2">ubiquitinyl hydrolase 1</fullName>
        <ecNumber evidence="2">3.4.19.12</ecNumber>
    </recommendedName>
</protein>
<feature type="domain" description="DUF3645" evidence="9">
    <location>
        <begin position="1579"/>
        <end position="1609"/>
    </location>
</feature>
<dbReference type="STRING" id="1036808.A0A0C3DFX4"/>
<evidence type="ECO:0000256" key="5">
    <source>
        <dbReference type="ARBA" id="ARBA00022801"/>
    </source>
</evidence>
<dbReference type="InterPro" id="IPR046541">
    <property type="entry name" value="DUF6606"/>
</dbReference>
<evidence type="ECO:0000256" key="2">
    <source>
        <dbReference type="ARBA" id="ARBA00012759"/>
    </source>
</evidence>